<evidence type="ECO:0000313" key="2">
    <source>
        <dbReference type="Proteomes" id="UP001172082"/>
    </source>
</evidence>
<protein>
    <recommendedName>
        <fullName evidence="3">LemA family protein</fullName>
    </recommendedName>
</protein>
<organism evidence="1 2">
    <name type="scientific">Splendidivirga corallicola</name>
    <dbReference type="NCBI Taxonomy" id="3051826"/>
    <lineage>
        <taxon>Bacteria</taxon>
        <taxon>Pseudomonadati</taxon>
        <taxon>Bacteroidota</taxon>
        <taxon>Cytophagia</taxon>
        <taxon>Cytophagales</taxon>
        <taxon>Splendidivirgaceae</taxon>
        <taxon>Splendidivirga</taxon>
    </lineage>
</organism>
<dbReference type="SUPFAM" id="SSF140478">
    <property type="entry name" value="LemA-like"/>
    <property type="match status" value="1"/>
</dbReference>
<evidence type="ECO:0008006" key="3">
    <source>
        <dbReference type="Google" id="ProtNLM"/>
    </source>
</evidence>
<dbReference type="Gene3D" id="1.20.1440.20">
    <property type="entry name" value="LemA-like domain"/>
    <property type="match status" value="1"/>
</dbReference>
<sequence>MRYISGCFILFIGVLCISSCGKKNNTSKAQDEFLADSLRAYINQLNDSIEYAWQVMIEDDDEKISTMKRLLDEVSYTNSYNKETFDSLTAGLEKLRSTRYDINSMIDSKKIDEYDLSANELSNAVIQFAHDHPKFEEYGQMEEFIQEIIDANDRVFHMRNKYDDAASAYNQFIKENRKILSRFNIEASEKPLFALPF</sequence>
<evidence type="ECO:0000313" key="1">
    <source>
        <dbReference type="EMBL" id="MDN5201129.1"/>
    </source>
</evidence>
<dbReference type="EMBL" id="JAUJEA010000002">
    <property type="protein sequence ID" value="MDN5201129.1"/>
    <property type="molecule type" value="Genomic_DNA"/>
</dbReference>
<reference evidence="1" key="1">
    <citation type="submission" date="2023-06" db="EMBL/GenBank/DDBJ databases">
        <title>Genomic of Parafulvivirga corallium.</title>
        <authorList>
            <person name="Wang G."/>
        </authorList>
    </citation>
    <scope>NUCLEOTIDE SEQUENCE</scope>
    <source>
        <strain evidence="1">BMA10</strain>
    </source>
</reference>
<name>A0ABT8KK94_9BACT</name>
<accession>A0ABT8KK94</accession>
<keyword evidence="2" id="KW-1185">Reference proteome</keyword>
<comment type="caution">
    <text evidence="1">The sequence shown here is derived from an EMBL/GenBank/DDBJ whole genome shotgun (WGS) entry which is preliminary data.</text>
</comment>
<gene>
    <name evidence="1" type="ORF">QQ008_07145</name>
</gene>
<dbReference type="Proteomes" id="UP001172082">
    <property type="component" value="Unassembled WGS sequence"/>
</dbReference>
<dbReference type="RefSeq" id="WP_346751156.1">
    <property type="nucleotide sequence ID" value="NZ_JAUJEA010000002.1"/>
</dbReference>
<proteinExistence type="predicted"/>
<dbReference type="InterPro" id="IPR023353">
    <property type="entry name" value="LemA-like_dom_sf"/>
</dbReference>